<keyword evidence="6" id="KW-1185">Reference proteome</keyword>
<evidence type="ECO:0000313" key="6">
    <source>
        <dbReference type="Proteomes" id="UP001501729"/>
    </source>
</evidence>
<evidence type="ECO:0000256" key="1">
    <source>
        <dbReference type="ARBA" id="ARBA00023015"/>
    </source>
</evidence>
<protein>
    <submittedName>
        <fullName evidence="5">Bacterio-opsin activator domain-containing protein</fullName>
    </submittedName>
</protein>
<dbReference type="PROSITE" id="PS50113">
    <property type="entry name" value="PAC"/>
    <property type="match status" value="1"/>
</dbReference>
<evidence type="ECO:0000313" key="5">
    <source>
        <dbReference type="EMBL" id="GAA5056298.1"/>
    </source>
</evidence>
<gene>
    <name evidence="5" type="ORF">GCM10025751_36980</name>
</gene>
<dbReference type="Gene3D" id="3.30.450.20">
    <property type="entry name" value="PAS domain"/>
    <property type="match status" value="2"/>
</dbReference>
<dbReference type="SMART" id="SM00091">
    <property type="entry name" value="PAS"/>
    <property type="match status" value="2"/>
</dbReference>
<evidence type="ECO:0000259" key="4">
    <source>
        <dbReference type="PROSITE" id="PS50113"/>
    </source>
</evidence>
<dbReference type="InterPro" id="IPR013767">
    <property type="entry name" value="PAS_fold"/>
</dbReference>
<dbReference type="Pfam" id="PF00989">
    <property type="entry name" value="PAS"/>
    <property type="match status" value="1"/>
</dbReference>
<dbReference type="AlphaFoldDB" id="A0AAV3UL85"/>
<dbReference type="InterPro" id="IPR000700">
    <property type="entry name" value="PAS-assoc_C"/>
</dbReference>
<feature type="domain" description="PAS" evidence="3">
    <location>
        <begin position="42"/>
        <end position="111"/>
    </location>
</feature>
<reference evidence="5 6" key="1">
    <citation type="journal article" date="2019" name="Int. J. Syst. Evol. Microbiol.">
        <title>The Global Catalogue of Microorganisms (GCM) 10K type strain sequencing project: providing services to taxonomists for standard genome sequencing and annotation.</title>
        <authorList>
            <consortium name="The Broad Institute Genomics Platform"/>
            <consortium name="The Broad Institute Genome Sequencing Center for Infectious Disease"/>
            <person name="Wu L."/>
            <person name="Ma J."/>
        </authorList>
    </citation>
    <scope>NUCLEOTIDE SEQUENCE [LARGE SCALE GENOMIC DNA]</scope>
    <source>
        <strain evidence="5 6">JCM 17504</strain>
    </source>
</reference>
<name>A0AAV3UL85_9EURY</name>
<evidence type="ECO:0000259" key="3">
    <source>
        <dbReference type="PROSITE" id="PS50112"/>
    </source>
</evidence>
<dbReference type="InterPro" id="IPR035965">
    <property type="entry name" value="PAS-like_dom_sf"/>
</dbReference>
<dbReference type="PROSITE" id="PS50112">
    <property type="entry name" value="PAS"/>
    <property type="match status" value="2"/>
</dbReference>
<organism evidence="5 6">
    <name type="scientific">Haladaptatus pallidirubidus</name>
    <dbReference type="NCBI Taxonomy" id="1008152"/>
    <lineage>
        <taxon>Archaea</taxon>
        <taxon>Methanobacteriati</taxon>
        <taxon>Methanobacteriota</taxon>
        <taxon>Stenosarchaea group</taxon>
        <taxon>Halobacteria</taxon>
        <taxon>Halobacteriales</taxon>
        <taxon>Haladaptataceae</taxon>
        <taxon>Haladaptatus</taxon>
    </lineage>
</organism>
<feature type="domain" description="PAS" evidence="3">
    <location>
        <begin position="168"/>
        <end position="239"/>
    </location>
</feature>
<feature type="domain" description="PAC" evidence="4">
    <location>
        <begin position="244"/>
        <end position="294"/>
    </location>
</feature>
<dbReference type="InterPro" id="IPR000014">
    <property type="entry name" value="PAS"/>
</dbReference>
<dbReference type="SUPFAM" id="SSF55781">
    <property type="entry name" value="GAF domain-like"/>
    <property type="match status" value="2"/>
</dbReference>
<dbReference type="EMBL" id="BAABKX010000015">
    <property type="protein sequence ID" value="GAA5056298.1"/>
    <property type="molecule type" value="Genomic_DNA"/>
</dbReference>
<dbReference type="Gene3D" id="3.30.450.40">
    <property type="match status" value="2"/>
</dbReference>
<comment type="caution">
    <text evidence="5">The sequence shown here is derived from an EMBL/GenBank/DDBJ whole genome shotgun (WGS) entry which is preliminary data.</text>
</comment>
<dbReference type="SMART" id="SM00065">
    <property type="entry name" value="GAF"/>
    <property type="match status" value="2"/>
</dbReference>
<dbReference type="InterPro" id="IPR029016">
    <property type="entry name" value="GAF-like_dom_sf"/>
</dbReference>
<dbReference type="InterPro" id="IPR003018">
    <property type="entry name" value="GAF"/>
</dbReference>
<sequence>MSTRINESLFSILPLYLTTMSESSPPDDATTCSLRKAKSAEEAAFFKSIVKDSLDGVITIDEDATIVFANEAAASLFGYDVDDLLGHSIRTLFPERYREVSDFYQYVDDPESAVECTSIERIGRHRTGDELPLSFSLREHAYRGQRLFTVMLRDVSEQQQQQDELEAATEKYRTLVETAPDAIFVADAETGVIQETNRAAAELLERPVDEIEGMHQTELHPSEETERYERMFRGHQKRGGPFEESQDLTVITANGNRVPVEINSNVTDLNGQQVVQGIFRDISERKHREDALDALHETTQRMSETASSQTICAHAVTTAAEVLDFPISGIHFESADGESLEPVATTDEVAGALGGSVPTFTPEDPFVWDAFEAGEPSVIPDLQATEEGAARDTPIRSSIIVPLDEHGVFITSSESVREFDQIDFDLVRVLAANTEAALARAERERAIARQRDELTTLNRINAIVRDINQALVASPTREEIERTVCERFAASDVYHGALVGTLSAAEQGLSVQTAAGIDDTYLEIVANEGIETESGAAATAIRTGTVQVVEDVQTDPAFPESIKMAARARNYRSAACIPFGHGETMYGVLVVYAARPTVIGEREQAVFAELGEMIGHAINAVESKQLLYSERILELEFLLTGTDSFFVTTSAELECSFTLDGVVPAPNETYIFYVTSSGVSPEDVIERANASPSIERVRQIQSGESDNTFEIKIQGTKTTAQALIERGAYVRSGTITRGEGTLIAEVPANTEIRPFVEAVQAVYPSAALLAKRNREHPHHPEPDLNHELEEMLTARQLEILLSAYLAGYFDYPRASTGAELAETFDITSPTFHQHLQAAHQKVLTLLFSNRNEGD</sequence>
<keyword evidence="2" id="KW-0804">Transcription</keyword>
<accession>A0AAV3UL85</accession>
<dbReference type="Pfam" id="PF13185">
    <property type="entry name" value="GAF_2"/>
    <property type="match status" value="2"/>
</dbReference>
<dbReference type="PANTHER" id="PTHR34236">
    <property type="entry name" value="DIMETHYL SULFOXIDE REDUCTASE TRANSCRIPTIONAL ACTIVATOR"/>
    <property type="match status" value="1"/>
</dbReference>
<dbReference type="Pfam" id="PF13426">
    <property type="entry name" value="PAS_9"/>
    <property type="match status" value="1"/>
</dbReference>
<dbReference type="InterPro" id="IPR001610">
    <property type="entry name" value="PAC"/>
</dbReference>
<dbReference type="NCBIfam" id="TIGR00229">
    <property type="entry name" value="sensory_box"/>
    <property type="match status" value="2"/>
</dbReference>
<dbReference type="InterPro" id="IPR007050">
    <property type="entry name" value="HTH_bacterioopsin"/>
</dbReference>
<dbReference type="Pfam" id="PF04967">
    <property type="entry name" value="HTH_10"/>
    <property type="match status" value="1"/>
</dbReference>
<dbReference type="SUPFAM" id="SSF55785">
    <property type="entry name" value="PYP-like sensor domain (PAS domain)"/>
    <property type="match status" value="2"/>
</dbReference>
<evidence type="ECO:0000256" key="2">
    <source>
        <dbReference type="ARBA" id="ARBA00023163"/>
    </source>
</evidence>
<dbReference type="Pfam" id="PF15915">
    <property type="entry name" value="BAT"/>
    <property type="match status" value="1"/>
</dbReference>
<proteinExistence type="predicted"/>
<dbReference type="InterPro" id="IPR031803">
    <property type="entry name" value="BAT_GAF/HTH-assoc"/>
</dbReference>
<dbReference type="Proteomes" id="UP001501729">
    <property type="component" value="Unassembled WGS sequence"/>
</dbReference>
<dbReference type="PANTHER" id="PTHR34236:SF1">
    <property type="entry name" value="DIMETHYL SULFOXIDE REDUCTASE TRANSCRIPTIONAL ACTIVATOR"/>
    <property type="match status" value="1"/>
</dbReference>
<dbReference type="CDD" id="cd00130">
    <property type="entry name" value="PAS"/>
    <property type="match status" value="1"/>
</dbReference>
<dbReference type="SMART" id="SM00086">
    <property type="entry name" value="PAC"/>
    <property type="match status" value="2"/>
</dbReference>
<keyword evidence="1" id="KW-0805">Transcription regulation</keyword>